<accession>A0A444U9V0</accession>
<sequence length="307" mass="35360">MCLLAYLSDIFMKLNDLNVSLQVKHTHILMLSDCINGFVKKIAFWGQKLTNRNYESFPQLSAFLTENTGIEPPTQVMTAHLQRLEERFGTFFTDLQDISGLDWVCSPFLCHPDAMNLPSNEVEQLTELSCNRKIRSSFSQLGIVDFCQKMDGDNQFQHLVQSLKRRRALTEEIEILLVEVHEGMDAMEEDLLDEELLQEDEEEEHDLEQPQPSTSAAGSEMDYYAGLQIDLEIAKQLEIETRDQSSSKTWHAVRAERLTSSVFKRICCRVKDFERLAKTLCSYKPIQTKAMKHGLETSLWLQSCIPR</sequence>
<dbReference type="InterPro" id="IPR011604">
    <property type="entry name" value="PDDEXK-like_dom_sf"/>
</dbReference>
<organism evidence="1 2">
    <name type="scientific">Acipenser ruthenus</name>
    <name type="common">Sterlet sturgeon</name>
    <dbReference type="NCBI Taxonomy" id="7906"/>
    <lineage>
        <taxon>Eukaryota</taxon>
        <taxon>Metazoa</taxon>
        <taxon>Chordata</taxon>
        <taxon>Craniata</taxon>
        <taxon>Vertebrata</taxon>
        <taxon>Euteleostomi</taxon>
        <taxon>Actinopterygii</taxon>
        <taxon>Chondrostei</taxon>
        <taxon>Acipenseriformes</taxon>
        <taxon>Acipenseridae</taxon>
        <taxon>Acipenser</taxon>
    </lineage>
</organism>
<dbReference type="EMBL" id="SCEB01214975">
    <property type="protein sequence ID" value="RXM31953.1"/>
    <property type="molecule type" value="Genomic_DNA"/>
</dbReference>
<proteinExistence type="predicted"/>
<evidence type="ECO:0000313" key="2">
    <source>
        <dbReference type="Proteomes" id="UP000289886"/>
    </source>
</evidence>
<name>A0A444U9V0_ACIRT</name>
<dbReference type="Proteomes" id="UP000289886">
    <property type="component" value="Unassembled WGS sequence"/>
</dbReference>
<comment type="caution">
    <text evidence="1">The sequence shown here is derived from an EMBL/GenBank/DDBJ whole genome shotgun (WGS) entry which is preliminary data.</text>
</comment>
<evidence type="ECO:0000313" key="1">
    <source>
        <dbReference type="EMBL" id="RXM31953.1"/>
    </source>
</evidence>
<dbReference type="PANTHER" id="PTHR45913:SF19">
    <property type="entry name" value="LOW QUALITY PROTEIN: ZINC FINGER BED DOMAIN-CONTAINING PROTEIN 5-LIKE"/>
    <property type="match status" value="1"/>
</dbReference>
<gene>
    <name evidence="1" type="ORF">EOD39_6508</name>
</gene>
<dbReference type="PANTHER" id="PTHR45913">
    <property type="entry name" value="EPM2A-INTERACTING PROTEIN 1"/>
    <property type="match status" value="1"/>
</dbReference>
<protein>
    <submittedName>
        <fullName evidence="1">Zinc finger BED domain-containing protein 5</fullName>
    </submittedName>
</protein>
<dbReference type="AlphaFoldDB" id="A0A444U9V0"/>
<dbReference type="Gene3D" id="3.90.320.10">
    <property type="match status" value="1"/>
</dbReference>
<reference evidence="1 2" key="1">
    <citation type="submission" date="2019-01" db="EMBL/GenBank/DDBJ databases">
        <title>Draft Genome and Complete Hox-Cluster Characterization of the Sterlet Sturgeon (Acipenser ruthenus).</title>
        <authorList>
            <person name="Wei Q."/>
        </authorList>
    </citation>
    <scope>NUCLEOTIDE SEQUENCE [LARGE SCALE GENOMIC DNA]</scope>
    <source>
        <strain evidence="1">WHYD16114868_AA</strain>
        <tissue evidence="1">Blood</tissue>
    </source>
</reference>
<keyword evidence="2" id="KW-1185">Reference proteome</keyword>